<dbReference type="InterPro" id="IPR011834">
    <property type="entry name" value="Agluc_phsphrylas"/>
</dbReference>
<dbReference type="AlphaFoldDB" id="A0A1I1P6Z3"/>
<feature type="region of interest" description="Disordered" evidence="5">
    <location>
        <begin position="793"/>
        <end position="812"/>
    </location>
</feature>
<protein>
    <submittedName>
        <fullName evidence="7">Starch phosphorylase</fullName>
    </submittedName>
</protein>
<evidence type="ECO:0000256" key="3">
    <source>
        <dbReference type="ARBA" id="ARBA00022533"/>
    </source>
</evidence>
<dbReference type="InterPro" id="IPR000811">
    <property type="entry name" value="Glyco_trans_35"/>
</dbReference>
<dbReference type="Pfam" id="PF00343">
    <property type="entry name" value="Phosphorylase"/>
    <property type="match status" value="1"/>
</dbReference>
<feature type="domain" description="DUF3417" evidence="6">
    <location>
        <begin position="14"/>
        <end position="122"/>
    </location>
</feature>
<dbReference type="EMBL" id="FOMJ01000001">
    <property type="protein sequence ID" value="SFD01750.1"/>
    <property type="molecule type" value="Genomic_DNA"/>
</dbReference>
<accession>A0A1I1P6Z3</accession>
<dbReference type="InterPro" id="IPR024517">
    <property type="entry name" value="Glycogen_phosphorylase_DUF3417"/>
</dbReference>
<feature type="modified residue" description="N6-(pyridoxal phosphate)lysine" evidence="4">
    <location>
        <position position="609"/>
    </location>
</feature>
<gene>
    <name evidence="7" type="ORF">SAMN05660831_00463</name>
</gene>
<dbReference type="Pfam" id="PF11897">
    <property type="entry name" value="DUF3417"/>
    <property type="match status" value="1"/>
</dbReference>
<dbReference type="GO" id="GO:0005975">
    <property type="term" value="P:carbohydrate metabolic process"/>
    <property type="evidence" value="ECO:0007669"/>
    <property type="project" value="InterPro"/>
</dbReference>
<proteinExistence type="inferred from homology"/>
<dbReference type="PIRSF" id="PIRSF000460">
    <property type="entry name" value="Pprylas_GlgP"/>
    <property type="match status" value="1"/>
</dbReference>
<dbReference type="OrthoDB" id="7229284at2"/>
<dbReference type="NCBIfam" id="TIGR02094">
    <property type="entry name" value="more_P_ylases"/>
    <property type="match status" value="1"/>
</dbReference>
<dbReference type="Proteomes" id="UP000198611">
    <property type="component" value="Unassembled WGS sequence"/>
</dbReference>
<dbReference type="Gene3D" id="3.40.50.2000">
    <property type="entry name" value="Glycogen Phosphorylase B"/>
    <property type="match status" value="3"/>
</dbReference>
<sequence>MSSTTFSLEVRPNIPQRLERLHELADDLLYSWDRQVRGLFYRLDQELWEACGHNPKVFLRRVSQETLEQAEGDRIFMEDYNRVLSVYDTYHQEGMRSHIEPYLDPKKDLVAYFCAEFGFHESFPIYSGGLGILAGDHCKAASDLGIPFVAMGLLYRQGYFTQTIDNHGHQIAHYAPTDFGTLPVHLCRNESGEERRVTVGMPGREIQLRLWHAKAGHITLYLLDSDLPENSEADRAITYQLYGGDSHTRIQQEIVLGIGGVRALRVLGLQPTIWHINEGHSAFQILERSRELVVEEELTFEAALEAVAAGTVFTTHTPVPAGHDMFDAGMMEEYFSGFHEELGKDFQEFFELGTTGENGEVFNMTTLALHGSRFNNGVSRIHGGVAAEMEATLWPEVPPEENPIRYVTNGVHVPTFLAREWGNLFDMRLREWRNELLNEDFWEAIDQIPDHRYWSLRQSLKTELLEDVVERAENQYRRNGYSEAMIKRITHYARQSEADTLVIGFARRFATYKRATLIFSELERLKELMNDTDRPVMLIFAGKAHPSDKPGQELIRRIHEYALQPEFVGRILLLEGYDMALARKLVTGVDVWLNTPEYPMEASGTSGQKAGVNGVLNLSVLDGWWGEGYDGNNGWAIVPHDPGFDPHYRDSEEARDLVDILAREVVPLYYQRNNHGYSAAWVQRSKAAMKSTIPRFNAQRMVMDYVRDFYSPARDQDARFRARKHAAATELAEWKGRIRESWDGVELEMVEEPPRALPHGDSLQLRVRARLNGLTPDDVTMECLVAPARREDSPFKPEDRFQLTPEEEDEDDSGSWIFTLDLCPRLAGLQHYRVRMYPSHPRTSHPFETGRMVWL</sequence>
<dbReference type="SUPFAM" id="SSF53756">
    <property type="entry name" value="UDP-Glycosyltransferase/glycogen phosphorylase"/>
    <property type="match status" value="1"/>
</dbReference>
<dbReference type="STRING" id="1123397.SAMN05660831_00463"/>
<comment type="similarity">
    <text evidence="2">Belongs to the glycogen phosphorylase family.</text>
</comment>
<evidence type="ECO:0000256" key="1">
    <source>
        <dbReference type="ARBA" id="ARBA00001275"/>
    </source>
</evidence>
<dbReference type="GO" id="GO:0030170">
    <property type="term" value="F:pyridoxal phosphate binding"/>
    <property type="evidence" value="ECO:0007669"/>
    <property type="project" value="InterPro"/>
</dbReference>
<comment type="catalytic activity">
    <reaction evidence="1">
        <text>[(1-&gt;4)-alpha-D-glucosyl](n) + phosphate = [(1-&gt;4)-alpha-D-glucosyl](n-1) + alpha-D-glucose 1-phosphate</text>
        <dbReference type="Rhea" id="RHEA:41732"/>
        <dbReference type="Rhea" id="RHEA-COMP:9584"/>
        <dbReference type="Rhea" id="RHEA-COMP:9586"/>
        <dbReference type="ChEBI" id="CHEBI:15444"/>
        <dbReference type="ChEBI" id="CHEBI:43474"/>
        <dbReference type="ChEBI" id="CHEBI:58601"/>
        <dbReference type="EC" id="2.4.1.1"/>
    </reaction>
</comment>
<dbReference type="InterPro" id="IPR052182">
    <property type="entry name" value="Glycogen/Maltodextrin_Phosph"/>
</dbReference>
<keyword evidence="8" id="KW-1185">Reference proteome</keyword>
<evidence type="ECO:0000313" key="8">
    <source>
        <dbReference type="Proteomes" id="UP000198611"/>
    </source>
</evidence>
<dbReference type="PANTHER" id="PTHR42655:SF1">
    <property type="entry name" value="GLYCOGEN PHOSPHORYLASE"/>
    <property type="match status" value="1"/>
</dbReference>
<dbReference type="GO" id="GO:0008184">
    <property type="term" value="F:glycogen phosphorylase activity"/>
    <property type="evidence" value="ECO:0007669"/>
    <property type="project" value="InterPro"/>
</dbReference>
<evidence type="ECO:0000313" key="7">
    <source>
        <dbReference type="EMBL" id="SFD01750.1"/>
    </source>
</evidence>
<dbReference type="PANTHER" id="PTHR42655">
    <property type="entry name" value="GLYCOGEN PHOSPHORYLASE"/>
    <property type="match status" value="1"/>
</dbReference>
<evidence type="ECO:0000259" key="6">
    <source>
        <dbReference type="Pfam" id="PF11897"/>
    </source>
</evidence>
<dbReference type="RefSeq" id="WP_093427124.1">
    <property type="nucleotide sequence ID" value="NZ_FOMJ01000001.1"/>
</dbReference>
<keyword evidence="4" id="KW-0663">Pyridoxal phosphate</keyword>
<evidence type="ECO:0000256" key="4">
    <source>
        <dbReference type="PIRSR" id="PIRSR000460-1"/>
    </source>
</evidence>
<evidence type="ECO:0000256" key="5">
    <source>
        <dbReference type="SAM" id="MobiDB-lite"/>
    </source>
</evidence>
<organism evidence="7 8">
    <name type="scientific">Thiohalospira halophila DSM 15071</name>
    <dbReference type="NCBI Taxonomy" id="1123397"/>
    <lineage>
        <taxon>Bacteria</taxon>
        <taxon>Pseudomonadati</taxon>
        <taxon>Pseudomonadota</taxon>
        <taxon>Gammaproteobacteria</taxon>
        <taxon>Thiohalospirales</taxon>
        <taxon>Thiohalospiraceae</taxon>
        <taxon>Thiohalospira</taxon>
    </lineage>
</organism>
<keyword evidence="3" id="KW-0021">Allosteric enzyme</keyword>
<name>A0A1I1P6Z3_9GAMM</name>
<reference evidence="7 8" key="1">
    <citation type="submission" date="2016-10" db="EMBL/GenBank/DDBJ databases">
        <authorList>
            <person name="de Groot N.N."/>
        </authorList>
    </citation>
    <scope>NUCLEOTIDE SEQUENCE [LARGE SCALE GENOMIC DNA]</scope>
    <source>
        <strain evidence="7 8">HL3</strain>
    </source>
</reference>
<evidence type="ECO:0000256" key="2">
    <source>
        <dbReference type="ARBA" id="ARBA00006047"/>
    </source>
</evidence>